<evidence type="ECO:0000256" key="1">
    <source>
        <dbReference type="ARBA" id="ARBA00012493"/>
    </source>
</evidence>
<evidence type="ECO:0000256" key="6">
    <source>
        <dbReference type="ARBA" id="ARBA00022918"/>
    </source>
</evidence>
<proteinExistence type="inferred from homology"/>
<organism evidence="11">
    <name type="scientific">Cupriavidus pinatubonensis (strain JMP 134 / LMG 1197)</name>
    <name type="common">Cupriavidus necator (strain JMP 134)</name>
    <dbReference type="NCBI Taxonomy" id="264198"/>
    <lineage>
        <taxon>Bacteria</taxon>
        <taxon>Pseudomonadati</taxon>
        <taxon>Pseudomonadota</taxon>
        <taxon>Betaproteobacteria</taxon>
        <taxon>Burkholderiales</taxon>
        <taxon>Burkholderiaceae</taxon>
        <taxon>Cupriavidus</taxon>
    </lineage>
</organism>
<evidence type="ECO:0000256" key="3">
    <source>
        <dbReference type="ARBA" id="ARBA00022695"/>
    </source>
</evidence>
<dbReference type="PRINTS" id="PR00866">
    <property type="entry name" value="RNADNAPOLMS"/>
</dbReference>
<dbReference type="InterPro" id="IPR000123">
    <property type="entry name" value="Reverse_transcriptase_msDNA"/>
</dbReference>
<keyword evidence="5" id="KW-0460">Magnesium</keyword>
<sequence>MPESEDLLALLNICEIESSNTPVLFSVLGSPDKFYRSFKIPKRNGGFRVIDSPYPSLEIIQRSILRNVLSNFPAHPNAYAFIKGRNAITHASHHLACRELITLDIKDFFPSITRQMVIDALIENGLANGVANYISLLCCLNGTLPQGACTSPALSNLVFERIDERLSRLAKTLKLKYSRYADDLAFSGDAIPRDMPQLIERILESRDLKLNKEKIRLKIAGAKKIITGVSISSGTLKAPREFKRLLRTQIYELEKNIDDISQMRSFDPLVYERVLGRLNYLLQIEPKNAFALQKKASLSQHHQRFLALSSGQWPALFPDADLAA</sequence>
<dbReference type="SUPFAM" id="SSF56672">
    <property type="entry name" value="DNA/RNA polymerases"/>
    <property type="match status" value="1"/>
</dbReference>
<comment type="catalytic activity">
    <reaction evidence="9">
        <text>DNA(n) + a 2'-deoxyribonucleoside 5'-triphosphate = DNA(n+1) + diphosphate</text>
        <dbReference type="Rhea" id="RHEA:22508"/>
        <dbReference type="Rhea" id="RHEA-COMP:17339"/>
        <dbReference type="Rhea" id="RHEA-COMP:17340"/>
        <dbReference type="ChEBI" id="CHEBI:33019"/>
        <dbReference type="ChEBI" id="CHEBI:61560"/>
        <dbReference type="ChEBI" id="CHEBI:173112"/>
        <dbReference type="EC" id="2.7.7.49"/>
    </reaction>
</comment>
<keyword evidence="7" id="KW-0051">Antiviral defense</keyword>
<keyword evidence="4" id="KW-0479">Metal-binding</keyword>
<comment type="similarity">
    <text evidence="8">Belongs to the bacterial reverse transcriptase family.</text>
</comment>
<evidence type="ECO:0000256" key="4">
    <source>
        <dbReference type="ARBA" id="ARBA00022723"/>
    </source>
</evidence>
<evidence type="ECO:0000256" key="8">
    <source>
        <dbReference type="ARBA" id="ARBA00034120"/>
    </source>
</evidence>
<dbReference type="eggNOG" id="COG3344">
    <property type="taxonomic scope" value="Bacteria"/>
</dbReference>
<dbReference type="AlphaFoldDB" id="Q477P7"/>
<evidence type="ECO:0000256" key="5">
    <source>
        <dbReference type="ARBA" id="ARBA00022842"/>
    </source>
</evidence>
<accession>Q477P7</accession>
<dbReference type="GO" id="GO:0051607">
    <property type="term" value="P:defense response to virus"/>
    <property type="evidence" value="ECO:0007669"/>
    <property type="project" value="UniProtKB-KW"/>
</dbReference>
<dbReference type="GO" id="GO:0003964">
    <property type="term" value="F:RNA-directed DNA polymerase activity"/>
    <property type="evidence" value="ECO:0007669"/>
    <property type="project" value="UniProtKB-KW"/>
</dbReference>
<evidence type="ECO:0000256" key="9">
    <source>
        <dbReference type="ARBA" id="ARBA00048173"/>
    </source>
</evidence>
<dbReference type="Pfam" id="PF00078">
    <property type="entry name" value="RVT_1"/>
    <property type="match status" value="1"/>
</dbReference>
<dbReference type="PROSITE" id="PS50878">
    <property type="entry name" value="RT_POL"/>
    <property type="match status" value="1"/>
</dbReference>
<dbReference type="PANTHER" id="PTHR34047:SF7">
    <property type="entry name" value="RNA-DIRECTED DNA POLYMERASE"/>
    <property type="match status" value="1"/>
</dbReference>
<dbReference type="EMBL" id="CP000090">
    <property type="protein sequence ID" value="AAZ59386.1"/>
    <property type="molecule type" value="Genomic_DNA"/>
</dbReference>
<dbReference type="GO" id="GO:0046872">
    <property type="term" value="F:metal ion binding"/>
    <property type="evidence" value="ECO:0007669"/>
    <property type="project" value="UniProtKB-KW"/>
</dbReference>
<dbReference type="OrthoDB" id="7055795at2"/>
<keyword evidence="2 11" id="KW-0808">Transferase</keyword>
<dbReference type="GO" id="GO:0003723">
    <property type="term" value="F:RNA binding"/>
    <property type="evidence" value="ECO:0007669"/>
    <property type="project" value="InterPro"/>
</dbReference>
<dbReference type="PANTHER" id="PTHR34047">
    <property type="entry name" value="NUCLEAR INTRON MATURASE 1, MITOCHONDRIAL-RELATED"/>
    <property type="match status" value="1"/>
</dbReference>
<protein>
    <recommendedName>
        <fullName evidence="1">RNA-directed DNA polymerase</fullName>
        <ecNumber evidence="1">2.7.7.49</ecNumber>
    </recommendedName>
</protein>
<keyword evidence="6 11" id="KW-0695">RNA-directed DNA polymerase</keyword>
<dbReference type="KEGG" id="reu:Reut_A0004"/>
<feature type="domain" description="Reverse transcriptase" evidence="10">
    <location>
        <begin position="21"/>
        <end position="231"/>
    </location>
</feature>
<keyword evidence="3 11" id="KW-0548">Nucleotidyltransferase</keyword>
<dbReference type="InterPro" id="IPR000477">
    <property type="entry name" value="RT_dom"/>
</dbReference>
<evidence type="ECO:0000259" key="10">
    <source>
        <dbReference type="PROSITE" id="PS50878"/>
    </source>
</evidence>
<dbReference type="HOGENOM" id="CLU_028398_2_0_4"/>
<name>Q477P7_CUPPJ</name>
<dbReference type="EC" id="2.7.7.49" evidence="1"/>
<gene>
    <name evidence="11" type="ordered locus">Reut_A0004</name>
</gene>
<evidence type="ECO:0000256" key="2">
    <source>
        <dbReference type="ARBA" id="ARBA00022679"/>
    </source>
</evidence>
<dbReference type="InterPro" id="IPR051083">
    <property type="entry name" value="GrpII_Intron_Splice-Mob/Def"/>
</dbReference>
<reference evidence="11" key="1">
    <citation type="submission" date="2005-08" db="EMBL/GenBank/DDBJ databases">
        <title>Complete sequence of Chromosome1 of Ralstonia eutropha JMP134.</title>
        <authorList>
            <person name="Copeland A."/>
            <person name="Lucas S."/>
            <person name="Lapidus A."/>
            <person name="Barry K."/>
            <person name="Detter J.C."/>
            <person name="Glavina T."/>
            <person name="Hammon N."/>
            <person name="Israni S."/>
            <person name="Pitluck S."/>
            <person name="Goltsman E."/>
            <person name="Martinez M."/>
            <person name="Schmutz J."/>
            <person name="Larimer F."/>
            <person name="Land M."/>
            <person name="Lykidis A."/>
            <person name="Richardson P."/>
        </authorList>
    </citation>
    <scope>NUCLEOTIDE SEQUENCE</scope>
    <source>
        <strain evidence="11">JMP134</strain>
    </source>
</reference>
<dbReference type="CDD" id="cd03487">
    <property type="entry name" value="RT_Bac_retron_II"/>
    <property type="match status" value="1"/>
</dbReference>
<dbReference type="InterPro" id="IPR043502">
    <property type="entry name" value="DNA/RNA_pol_sf"/>
</dbReference>
<evidence type="ECO:0000256" key="7">
    <source>
        <dbReference type="ARBA" id="ARBA00023118"/>
    </source>
</evidence>
<evidence type="ECO:0000313" key="11">
    <source>
        <dbReference type="EMBL" id="AAZ59386.1"/>
    </source>
</evidence>